<sequence length="40" mass="4725">MRLSRRIPYNISFCRQSFSMFCSPMSVLLSRSFRFAEKGS</sequence>
<accession>E0NVK5</accession>
<organism evidence="1 2">
    <name type="scientific">Hoylesella marshii DSM 16973 = JCM 13450</name>
    <dbReference type="NCBI Taxonomy" id="862515"/>
    <lineage>
        <taxon>Bacteria</taxon>
        <taxon>Pseudomonadati</taxon>
        <taxon>Bacteroidota</taxon>
        <taxon>Bacteroidia</taxon>
        <taxon>Bacteroidales</taxon>
        <taxon>Prevotellaceae</taxon>
        <taxon>Hoylesella</taxon>
    </lineage>
</organism>
<evidence type="ECO:0000313" key="2">
    <source>
        <dbReference type="Proteomes" id="UP000004394"/>
    </source>
</evidence>
<dbReference type="EMBL" id="AEEI01000061">
    <property type="protein sequence ID" value="EFM00939.1"/>
    <property type="molecule type" value="Genomic_DNA"/>
</dbReference>
<dbReference type="STRING" id="862515.HMPREF0658_2210"/>
<gene>
    <name evidence="1" type="ORF">HMPREF0658_2210</name>
</gene>
<reference evidence="1" key="1">
    <citation type="submission" date="2010-07" db="EMBL/GenBank/DDBJ databases">
        <authorList>
            <person name="Muzny D."/>
            <person name="Qin X."/>
            <person name="Deng J."/>
            <person name="Jiang H."/>
            <person name="Liu Y."/>
            <person name="Qu J."/>
            <person name="Song X.-Z."/>
            <person name="Zhang L."/>
            <person name="Thornton R."/>
            <person name="Coyle M."/>
            <person name="Francisco L."/>
            <person name="Jackson L."/>
            <person name="Javaid M."/>
            <person name="Korchina V."/>
            <person name="Kovar C."/>
            <person name="Mata R."/>
            <person name="Mathew T."/>
            <person name="Ngo R."/>
            <person name="Nguyen L."/>
            <person name="Nguyen N."/>
            <person name="Okwuonu G."/>
            <person name="Ongeri F."/>
            <person name="Pham C."/>
            <person name="Simmons D."/>
            <person name="Wilczek-Boney K."/>
            <person name="Hale W."/>
            <person name="Jakkamsetti A."/>
            <person name="Pham P."/>
            <person name="Ruth R."/>
            <person name="San Lucas F."/>
            <person name="Warren J."/>
            <person name="Zhang J."/>
            <person name="Zhao Z."/>
            <person name="Zhou C."/>
            <person name="Zhu D."/>
            <person name="Lee S."/>
            <person name="Bess C."/>
            <person name="Blankenburg K."/>
            <person name="Forbes L."/>
            <person name="Fu Q."/>
            <person name="Gubbala S."/>
            <person name="Hirani K."/>
            <person name="Jayaseelan J.C."/>
            <person name="Lara F."/>
            <person name="Munidasa M."/>
            <person name="Palculict T."/>
            <person name="Patil S."/>
            <person name="Pu L.-L."/>
            <person name="Saada N."/>
            <person name="Tang L."/>
            <person name="Weissenberger G."/>
            <person name="Zhu Y."/>
            <person name="Hemphill L."/>
            <person name="Shang Y."/>
            <person name="Youmans B."/>
            <person name="Ayvaz T."/>
            <person name="Ross M."/>
            <person name="Santibanez J."/>
            <person name="Aqrawi P."/>
            <person name="Gross S."/>
            <person name="Joshi V."/>
            <person name="Fowler G."/>
            <person name="Nazareth L."/>
            <person name="Reid J."/>
            <person name="Worley K."/>
            <person name="Petrosino J."/>
            <person name="Highlander S."/>
            <person name="Gibbs R."/>
        </authorList>
    </citation>
    <scope>NUCLEOTIDE SEQUENCE [LARGE SCALE GENOMIC DNA]</scope>
    <source>
        <strain evidence="1">DSM 16973</strain>
    </source>
</reference>
<protein>
    <submittedName>
        <fullName evidence="1">Uncharacterized protein</fullName>
    </submittedName>
</protein>
<dbReference type="BioCyc" id="PMAR862515-HMP:GMOO-2243-MONOMER"/>
<evidence type="ECO:0000313" key="1">
    <source>
        <dbReference type="EMBL" id="EFM00939.1"/>
    </source>
</evidence>
<name>E0NVK5_9BACT</name>
<dbReference type="Proteomes" id="UP000004394">
    <property type="component" value="Unassembled WGS sequence"/>
</dbReference>
<dbReference type="AlphaFoldDB" id="E0NVK5"/>
<dbReference type="HOGENOM" id="CLU_3294328_0_0_10"/>
<proteinExistence type="predicted"/>
<comment type="caution">
    <text evidence="1">The sequence shown here is derived from an EMBL/GenBank/DDBJ whole genome shotgun (WGS) entry which is preliminary data.</text>
</comment>
<keyword evidence="2" id="KW-1185">Reference proteome</keyword>